<name>A0ABP6SKB0_9ACTN</name>
<dbReference type="Gene3D" id="1.10.10.10">
    <property type="entry name" value="Winged helix-like DNA-binding domain superfamily/Winged helix DNA-binding domain"/>
    <property type="match status" value="1"/>
</dbReference>
<dbReference type="Pfam" id="PF00126">
    <property type="entry name" value="HTH_1"/>
    <property type="match status" value="1"/>
</dbReference>
<dbReference type="Gene3D" id="3.40.190.10">
    <property type="entry name" value="Periplasmic binding protein-like II"/>
    <property type="match status" value="2"/>
</dbReference>
<keyword evidence="4" id="KW-0804">Transcription</keyword>
<dbReference type="PANTHER" id="PTHR30346:SF30">
    <property type="entry name" value="SMALL NEUTRAL PROTEASE REGULATORY PROTEIN"/>
    <property type="match status" value="1"/>
</dbReference>
<dbReference type="Pfam" id="PF03466">
    <property type="entry name" value="LysR_substrate"/>
    <property type="match status" value="1"/>
</dbReference>
<comment type="caution">
    <text evidence="6">The sequence shown here is derived from an EMBL/GenBank/DDBJ whole genome shotgun (WGS) entry which is preliminary data.</text>
</comment>
<feature type="domain" description="HTH lysR-type" evidence="5">
    <location>
        <begin position="3"/>
        <end position="60"/>
    </location>
</feature>
<reference evidence="7" key="1">
    <citation type="journal article" date="2019" name="Int. J. Syst. Evol. Microbiol.">
        <title>The Global Catalogue of Microorganisms (GCM) 10K type strain sequencing project: providing services to taxonomists for standard genome sequencing and annotation.</title>
        <authorList>
            <consortium name="The Broad Institute Genomics Platform"/>
            <consortium name="The Broad Institute Genome Sequencing Center for Infectious Disease"/>
            <person name="Wu L."/>
            <person name="Ma J."/>
        </authorList>
    </citation>
    <scope>NUCLEOTIDE SEQUENCE [LARGE SCALE GENOMIC DNA]</scope>
    <source>
        <strain evidence="7">JCM 9651</strain>
    </source>
</reference>
<protein>
    <submittedName>
        <fullName evidence="6">LysR family transcriptional regulator</fullName>
    </submittedName>
</protein>
<comment type="similarity">
    <text evidence="1">Belongs to the LysR transcriptional regulatory family.</text>
</comment>
<dbReference type="InterPro" id="IPR005119">
    <property type="entry name" value="LysR_subst-bd"/>
</dbReference>
<dbReference type="CDD" id="cd08414">
    <property type="entry name" value="PBP2_LTTR_aromatics_like"/>
    <property type="match status" value="1"/>
</dbReference>
<dbReference type="PRINTS" id="PR00039">
    <property type="entry name" value="HTHLYSR"/>
</dbReference>
<dbReference type="SUPFAM" id="SSF46785">
    <property type="entry name" value="Winged helix' DNA-binding domain"/>
    <property type="match status" value="1"/>
</dbReference>
<dbReference type="PANTHER" id="PTHR30346">
    <property type="entry name" value="TRANSCRIPTIONAL DUAL REGULATOR HCAR-RELATED"/>
    <property type="match status" value="1"/>
</dbReference>
<dbReference type="Proteomes" id="UP001499990">
    <property type="component" value="Unassembled WGS sequence"/>
</dbReference>
<sequence>MQLEIRHLRALSAIAEHGSVTRAAAALGISQPALSSQLRRIEAFLDGEVFTRGRHGVRPTPFGEYVMSRTRAALRNIDDLLDRAPGQAGPQSVVRFGAYESPLTLEVMERIAALLPGARTELQVAYYTGRLLDRIATGRLDGAMLADYPGFELRPQPVVRYAEVTTEPVHVALPAGHPAAAQEEVRLADLADEDWVLSPSDGTGWPEHLLDECERAGFRPRARYRLEQTGMRTELVAAGRAVSACQASYRGGEGIAVRPIAGGSVRMRLLLAWHRDSVLAPHAPVLVEAVREVHRRATGRPGTAARG</sequence>
<evidence type="ECO:0000256" key="1">
    <source>
        <dbReference type="ARBA" id="ARBA00009437"/>
    </source>
</evidence>
<keyword evidence="3" id="KW-0238">DNA-binding</keyword>
<evidence type="ECO:0000256" key="4">
    <source>
        <dbReference type="ARBA" id="ARBA00023163"/>
    </source>
</evidence>
<evidence type="ECO:0000313" key="7">
    <source>
        <dbReference type="Proteomes" id="UP001499990"/>
    </source>
</evidence>
<keyword evidence="2" id="KW-0805">Transcription regulation</keyword>
<gene>
    <name evidence="6" type="ORF">GCM10020367_59390</name>
</gene>
<organism evidence="6 7">
    <name type="scientific">Streptomyces sannanensis</name>
    <dbReference type="NCBI Taxonomy" id="285536"/>
    <lineage>
        <taxon>Bacteria</taxon>
        <taxon>Bacillati</taxon>
        <taxon>Actinomycetota</taxon>
        <taxon>Actinomycetes</taxon>
        <taxon>Kitasatosporales</taxon>
        <taxon>Streptomycetaceae</taxon>
        <taxon>Streptomyces</taxon>
    </lineage>
</organism>
<dbReference type="InterPro" id="IPR000847">
    <property type="entry name" value="LysR_HTH_N"/>
</dbReference>
<dbReference type="EMBL" id="BAAAYL010000001">
    <property type="protein sequence ID" value="GAA3378722.1"/>
    <property type="molecule type" value="Genomic_DNA"/>
</dbReference>
<dbReference type="SUPFAM" id="SSF53850">
    <property type="entry name" value="Periplasmic binding protein-like II"/>
    <property type="match status" value="1"/>
</dbReference>
<accession>A0ABP6SKB0</accession>
<evidence type="ECO:0000256" key="3">
    <source>
        <dbReference type="ARBA" id="ARBA00023125"/>
    </source>
</evidence>
<evidence type="ECO:0000256" key="2">
    <source>
        <dbReference type="ARBA" id="ARBA00023015"/>
    </source>
</evidence>
<evidence type="ECO:0000259" key="5">
    <source>
        <dbReference type="PROSITE" id="PS50931"/>
    </source>
</evidence>
<keyword evidence="7" id="KW-1185">Reference proteome</keyword>
<dbReference type="PROSITE" id="PS50931">
    <property type="entry name" value="HTH_LYSR"/>
    <property type="match status" value="1"/>
</dbReference>
<dbReference type="InterPro" id="IPR036388">
    <property type="entry name" value="WH-like_DNA-bd_sf"/>
</dbReference>
<dbReference type="InterPro" id="IPR036390">
    <property type="entry name" value="WH_DNA-bd_sf"/>
</dbReference>
<proteinExistence type="inferred from homology"/>
<evidence type="ECO:0000313" key="6">
    <source>
        <dbReference type="EMBL" id="GAA3378722.1"/>
    </source>
</evidence>
<dbReference type="RefSeq" id="WP_345043328.1">
    <property type="nucleotide sequence ID" value="NZ_BAAAYL010000001.1"/>
</dbReference>